<proteinExistence type="predicted"/>
<feature type="domain" description="Thiopeptide-type bacteriocin biosynthesis" evidence="1">
    <location>
        <begin position="56"/>
        <end position="317"/>
    </location>
</feature>
<keyword evidence="3" id="KW-1185">Reference proteome</keyword>
<reference evidence="3" key="1">
    <citation type="journal article" date="2019" name="Int. J. Syst. Evol. Microbiol.">
        <title>The Global Catalogue of Microorganisms (GCM) 10K type strain sequencing project: providing services to taxonomists for standard genome sequencing and annotation.</title>
        <authorList>
            <consortium name="The Broad Institute Genomics Platform"/>
            <consortium name="The Broad Institute Genome Sequencing Center for Infectious Disease"/>
            <person name="Wu L."/>
            <person name="Ma J."/>
        </authorList>
    </citation>
    <scope>NUCLEOTIDE SEQUENCE [LARGE SCALE GENOMIC DNA]</scope>
    <source>
        <strain evidence="3">JCM 14924</strain>
    </source>
</reference>
<dbReference type="Pfam" id="PF14028">
    <property type="entry name" value="Lant_dehydr_C"/>
    <property type="match status" value="1"/>
</dbReference>
<comment type="caution">
    <text evidence="2">The sequence shown here is derived from an EMBL/GenBank/DDBJ whole genome shotgun (WGS) entry which is preliminary data.</text>
</comment>
<dbReference type="RefSeq" id="WP_346164476.1">
    <property type="nucleotide sequence ID" value="NZ_BAAAOQ010000046.1"/>
</dbReference>
<dbReference type="InterPro" id="IPR023809">
    <property type="entry name" value="Thiopep_bacteriocin_synth_dom"/>
</dbReference>
<protein>
    <recommendedName>
        <fullName evidence="1">Thiopeptide-type bacteriocin biosynthesis domain-containing protein</fullName>
    </recommendedName>
</protein>
<dbReference type="Proteomes" id="UP001501391">
    <property type="component" value="Unassembled WGS sequence"/>
</dbReference>
<accession>A0ABP4KA17</accession>
<dbReference type="EMBL" id="BAAAOQ010000046">
    <property type="protein sequence ID" value="GAA1500289.1"/>
    <property type="molecule type" value="Genomic_DNA"/>
</dbReference>
<evidence type="ECO:0000313" key="3">
    <source>
        <dbReference type="Proteomes" id="UP001501391"/>
    </source>
</evidence>
<dbReference type="NCBIfam" id="TIGR03891">
    <property type="entry name" value="thiopep_ocin"/>
    <property type="match status" value="1"/>
</dbReference>
<sequence length="329" mass="36899">MIPVERLLADCLDDARTQPLGTVPVSAEDPGYPAARRTFLTAGLQALRTHPCETGWVQLNLARHPSRTGPPPYHRLATTARELLTSGQASNFFFMHKPPGLRVRFQAADPDQTAHLREELLRRLDPVPGQDPWPPPTPGVYEPETYLFGGPASMPWVHALFTADSLAWLDLHTHHAGTPPPPAWRLSLTLLHTVFTALHITGWEHRGVWQTVKEETGRRLPGGLNTPDRRRAAAGIRAWWEQTPTTRLHTLPPAWHHTITTHTQTAEHAAQHWHTHYFTTTQATTGPRRAAAHHVIFHWNRAALPTTTQCLLTEALATTTHDHEDTHQP</sequence>
<evidence type="ECO:0000259" key="1">
    <source>
        <dbReference type="Pfam" id="PF14028"/>
    </source>
</evidence>
<organism evidence="2 3">
    <name type="scientific">Streptomyces bangladeshensis</name>
    <dbReference type="NCBI Taxonomy" id="295352"/>
    <lineage>
        <taxon>Bacteria</taxon>
        <taxon>Bacillati</taxon>
        <taxon>Actinomycetota</taxon>
        <taxon>Actinomycetes</taxon>
        <taxon>Kitasatosporales</taxon>
        <taxon>Streptomycetaceae</taxon>
        <taxon>Streptomyces</taxon>
    </lineage>
</organism>
<name>A0ABP4KA17_9ACTN</name>
<gene>
    <name evidence="2" type="ORF">GCM10009787_77770</name>
</gene>
<evidence type="ECO:0000313" key="2">
    <source>
        <dbReference type="EMBL" id="GAA1500289.1"/>
    </source>
</evidence>